<reference evidence="1" key="1">
    <citation type="journal article" date="2020" name="G3 (Bethesda)">
        <title>High-Quality Assemblies for Three Invasive Social Wasps from the &lt;i&gt;Vespula&lt;/i&gt; Genus.</title>
        <authorList>
            <person name="Harrop T.W.R."/>
            <person name="Guhlin J."/>
            <person name="McLaughlin G.M."/>
            <person name="Permina E."/>
            <person name="Stockwell P."/>
            <person name="Gilligan J."/>
            <person name="Le Lec M.F."/>
            <person name="Gruber M.A.M."/>
            <person name="Quinn O."/>
            <person name="Lovegrove M."/>
            <person name="Duncan E.J."/>
            <person name="Remnant E.J."/>
            <person name="Van Eeckhoven J."/>
            <person name="Graham B."/>
            <person name="Knapp R.A."/>
            <person name="Langford K.W."/>
            <person name="Kronenberg Z."/>
            <person name="Press M.O."/>
            <person name="Eacker S.M."/>
            <person name="Wilson-Rankin E.E."/>
            <person name="Purcell J."/>
            <person name="Lester P.J."/>
            <person name="Dearden P.K."/>
        </authorList>
    </citation>
    <scope>NUCLEOTIDE SEQUENCE</scope>
    <source>
        <strain evidence="1">Volc-1</strain>
    </source>
</reference>
<dbReference type="AlphaFoldDB" id="A0A834JG07"/>
<evidence type="ECO:0000313" key="2">
    <source>
        <dbReference type="Proteomes" id="UP000600918"/>
    </source>
</evidence>
<dbReference type="Proteomes" id="UP000600918">
    <property type="component" value="Unassembled WGS sequence"/>
</dbReference>
<organism evidence="1 2">
    <name type="scientific">Vespula pensylvanica</name>
    <name type="common">Western yellow jacket</name>
    <name type="synonym">Wasp</name>
    <dbReference type="NCBI Taxonomy" id="30213"/>
    <lineage>
        <taxon>Eukaryota</taxon>
        <taxon>Metazoa</taxon>
        <taxon>Ecdysozoa</taxon>
        <taxon>Arthropoda</taxon>
        <taxon>Hexapoda</taxon>
        <taxon>Insecta</taxon>
        <taxon>Pterygota</taxon>
        <taxon>Neoptera</taxon>
        <taxon>Endopterygota</taxon>
        <taxon>Hymenoptera</taxon>
        <taxon>Apocrita</taxon>
        <taxon>Aculeata</taxon>
        <taxon>Vespoidea</taxon>
        <taxon>Vespidae</taxon>
        <taxon>Vespinae</taxon>
        <taxon>Vespula</taxon>
    </lineage>
</organism>
<sequence length="78" mass="9382">MMEKETISDYRKVRQELEYLGVEYKTFQLKENRPFRVIAATAKYQFKRYTPQIIPMEMPMQRLQLLLKISSSTTSFNP</sequence>
<keyword evidence="2" id="KW-1185">Reference proteome</keyword>
<comment type="caution">
    <text evidence="1">The sequence shown here is derived from an EMBL/GenBank/DDBJ whole genome shotgun (WGS) entry which is preliminary data.</text>
</comment>
<gene>
    <name evidence="1" type="ORF">H0235_018468</name>
</gene>
<proteinExistence type="predicted"/>
<protein>
    <submittedName>
        <fullName evidence="1">Uncharacterized protein</fullName>
    </submittedName>
</protein>
<evidence type="ECO:0000313" key="1">
    <source>
        <dbReference type="EMBL" id="KAF7387026.1"/>
    </source>
</evidence>
<name>A0A834JG07_VESPE</name>
<dbReference type="EMBL" id="JACSDY010000032">
    <property type="protein sequence ID" value="KAF7387026.1"/>
    <property type="molecule type" value="Genomic_DNA"/>
</dbReference>
<accession>A0A834JG07</accession>